<sequence>MTIYKFIRLEDRAAKWAVSKYKSHCCLPKNIERIMDQLDNKNNNT</sequence>
<dbReference type="AlphaFoldDB" id="A0A9N8ZWT6"/>
<name>A0A9N8ZWT6_9GLOM</name>
<organism evidence="1 2">
    <name type="scientific">Funneliformis caledonium</name>
    <dbReference type="NCBI Taxonomy" id="1117310"/>
    <lineage>
        <taxon>Eukaryota</taxon>
        <taxon>Fungi</taxon>
        <taxon>Fungi incertae sedis</taxon>
        <taxon>Mucoromycota</taxon>
        <taxon>Glomeromycotina</taxon>
        <taxon>Glomeromycetes</taxon>
        <taxon>Glomerales</taxon>
        <taxon>Glomeraceae</taxon>
        <taxon>Funneliformis</taxon>
    </lineage>
</organism>
<keyword evidence="2" id="KW-1185">Reference proteome</keyword>
<dbReference type="Proteomes" id="UP000789570">
    <property type="component" value="Unassembled WGS sequence"/>
</dbReference>
<proteinExistence type="predicted"/>
<accession>A0A9N8ZWT6</accession>
<gene>
    <name evidence="1" type="ORF">FCALED_LOCUS4198</name>
</gene>
<evidence type="ECO:0000313" key="2">
    <source>
        <dbReference type="Proteomes" id="UP000789570"/>
    </source>
</evidence>
<reference evidence="1" key="1">
    <citation type="submission" date="2021-06" db="EMBL/GenBank/DDBJ databases">
        <authorList>
            <person name="Kallberg Y."/>
            <person name="Tangrot J."/>
            <person name="Rosling A."/>
        </authorList>
    </citation>
    <scope>NUCLEOTIDE SEQUENCE</scope>
    <source>
        <strain evidence="1">UK204</strain>
    </source>
</reference>
<dbReference type="EMBL" id="CAJVPQ010000798">
    <property type="protein sequence ID" value="CAG8511003.1"/>
    <property type="molecule type" value="Genomic_DNA"/>
</dbReference>
<comment type="caution">
    <text evidence="1">The sequence shown here is derived from an EMBL/GenBank/DDBJ whole genome shotgun (WGS) entry which is preliminary data.</text>
</comment>
<protein>
    <submittedName>
        <fullName evidence="1">321_t:CDS:1</fullName>
    </submittedName>
</protein>
<evidence type="ECO:0000313" key="1">
    <source>
        <dbReference type="EMBL" id="CAG8511003.1"/>
    </source>
</evidence>